<dbReference type="Gene3D" id="3.30.710.10">
    <property type="entry name" value="Potassium Channel Kv1.1, Chain A"/>
    <property type="match status" value="1"/>
</dbReference>
<dbReference type="PANTHER" id="PTHR24413">
    <property type="entry name" value="SPECKLE-TYPE POZ PROTEIN"/>
    <property type="match status" value="1"/>
</dbReference>
<sequence>MTDWTHTDAKPLLLTSFRKGHPELPNVEWELVVHKPVQCSNIEIWLRQIGPTYDYVNTRYHIYAKKGDHRIDIARSKNELETPGKLGFTKIPLLSIVETSSSMCNRGPNVGLLDLSCDIETDCYNPTKDLKNKYSNMLENATFSDCVIKVGDKIIKAHRCVLAENSQVFRTMFEQTGMIESQKVSYFYSYYRYFMFIPGLPPETRNPKPGLFLYPKPDTRIENFPTRNPYPIFFPTRNP</sequence>
<evidence type="ECO:0000313" key="2">
    <source>
        <dbReference type="EMBL" id="CAD2170838.1"/>
    </source>
</evidence>
<organism evidence="2 3">
    <name type="scientific">Meloidogyne enterolobii</name>
    <name type="common">Root-knot nematode worm</name>
    <name type="synonym">Meloidogyne mayaguensis</name>
    <dbReference type="NCBI Taxonomy" id="390850"/>
    <lineage>
        <taxon>Eukaryota</taxon>
        <taxon>Metazoa</taxon>
        <taxon>Ecdysozoa</taxon>
        <taxon>Nematoda</taxon>
        <taxon>Chromadorea</taxon>
        <taxon>Rhabditida</taxon>
        <taxon>Tylenchina</taxon>
        <taxon>Tylenchomorpha</taxon>
        <taxon>Tylenchoidea</taxon>
        <taxon>Meloidogynidae</taxon>
        <taxon>Meloidogyninae</taxon>
        <taxon>Meloidogyne</taxon>
    </lineage>
</organism>
<dbReference type="EMBL" id="CAJEWN010000174">
    <property type="protein sequence ID" value="CAD2170838.1"/>
    <property type="molecule type" value="Genomic_DNA"/>
</dbReference>
<dbReference type="PROSITE" id="PS50097">
    <property type="entry name" value="BTB"/>
    <property type="match status" value="1"/>
</dbReference>
<protein>
    <recommendedName>
        <fullName evidence="1">BTB domain-containing protein</fullName>
    </recommendedName>
</protein>
<dbReference type="InterPro" id="IPR000210">
    <property type="entry name" value="BTB/POZ_dom"/>
</dbReference>
<evidence type="ECO:0000313" key="3">
    <source>
        <dbReference type="Proteomes" id="UP000580250"/>
    </source>
</evidence>
<dbReference type="OrthoDB" id="5830191at2759"/>
<proteinExistence type="predicted"/>
<dbReference type="InterPro" id="IPR011333">
    <property type="entry name" value="SKP1/BTB/POZ_sf"/>
</dbReference>
<dbReference type="SUPFAM" id="SSF54695">
    <property type="entry name" value="POZ domain"/>
    <property type="match status" value="1"/>
</dbReference>
<dbReference type="Proteomes" id="UP000580250">
    <property type="component" value="Unassembled WGS sequence"/>
</dbReference>
<comment type="caution">
    <text evidence="2">The sequence shown here is derived from an EMBL/GenBank/DDBJ whole genome shotgun (WGS) entry which is preliminary data.</text>
</comment>
<accession>A0A6V7V8U2</accession>
<gene>
    <name evidence="2" type="ORF">MENT_LOCUS22266</name>
</gene>
<dbReference type="AlphaFoldDB" id="A0A6V7V8U2"/>
<reference evidence="2 3" key="1">
    <citation type="submission" date="2020-08" db="EMBL/GenBank/DDBJ databases">
        <authorList>
            <person name="Koutsovoulos G."/>
            <person name="Danchin GJ E."/>
        </authorList>
    </citation>
    <scope>NUCLEOTIDE SEQUENCE [LARGE SCALE GENOMIC DNA]</scope>
</reference>
<dbReference type="Pfam" id="PF00651">
    <property type="entry name" value="BTB"/>
    <property type="match status" value="1"/>
</dbReference>
<dbReference type="CDD" id="cd18186">
    <property type="entry name" value="BTB_POZ_ZBTB_KLHL-like"/>
    <property type="match status" value="1"/>
</dbReference>
<feature type="domain" description="BTB" evidence="1">
    <location>
        <begin position="144"/>
        <end position="175"/>
    </location>
</feature>
<evidence type="ECO:0000259" key="1">
    <source>
        <dbReference type="PROSITE" id="PS50097"/>
    </source>
</evidence>
<name>A0A6V7V8U2_MELEN</name>